<reference evidence="1 2" key="1">
    <citation type="submission" date="2016-07" db="EMBL/GenBank/DDBJ databases">
        <title>Pervasive Adenine N6-methylation of Active Genes in Fungi.</title>
        <authorList>
            <consortium name="DOE Joint Genome Institute"/>
            <person name="Mondo S.J."/>
            <person name="Dannebaum R.O."/>
            <person name="Kuo R.C."/>
            <person name="Labutti K."/>
            <person name="Haridas S."/>
            <person name="Kuo A."/>
            <person name="Salamov A."/>
            <person name="Ahrendt S.R."/>
            <person name="Lipzen A."/>
            <person name="Sullivan W."/>
            <person name="Andreopoulos W.B."/>
            <person name="Clum A."/>
            <person name="Lindquist E."/>
            <person name="Daum C."/>
            <person name="Ramamoorthy G.K."/>
            <person name="Gryganskyi A."/>
            <person name="Culley D."/>
            <person name="Magnuson J.K."/>
            <person name="James T.Y."/>
            <person name="O'Malley M.A."/>
            <person name="Stajich J.E."/>
            <person name="Spatafora J.W."/>
            <person name="Visel A."/>
            <person name="Grigoriev I.V."/>
        </authorList>
    </citation>
    <scope>NUCLEOTIDE SEQUENCE [LARGE SCALE GENOMIC DNA]</scope>
    <source>
        <strain evidence="1 2">CBS 129021</strain>
    </source>
</reference>
<comment type="caution">
    <text evidence="1">The sequence shown here is derived from an EMBL/GenBank/DDBJ whole genome shotgun (WGS) entry which is preliminary data.</text>
</comment>
<evidence type="ECO:0000313" key="1">
    <source>
        <dbReference type="EMBL" id="ORY65378.1"/>
    </source>
</evidence>
<keyword evidence="2" id="KW-1185">Reference proteome</keyword>
<dbReference type="PROSITE" id="PS51257">
    <property type="entry name" value="PROKAR_LIPOPROTEIN"/>
    <property type="match status" value="1"/>
</dbReference>
<accession>A0A1Y2E1F6</accession>
<dbReference type="InParanoid" id="A0A1Y2E1F6"/>
<evidence type="ECO:0000313" key="2">
    <source>
        <dbReference type="Proteomes" id="UP000193689"/>
    </source>
</evidence>
<name>A0A1Y2E1F6_9PEZI</name>
<gene>
    <name evidence="1" type="ORF">BCR38DRAFT_409084</name>
</gene>
<protein>
    <submittedName>
        <fullName evidence="1">Uncharacterized protein</fullName>
    </submittedName>
</protein>
<dbReference type="EMBL" id="MCFJ01000006">
    <property type="protein sequence ID" value="ORY65378.1"/>
    <property type="molecule type" value="Genomic_DNA"/>
</dbReference>
<dbReference type="AlphaFoldDB" id="A0A1Y2E1F6"/>
<sequence>MPQRDPAKKLVPLESGGTSNQAVSHTIQSCVAGIIRPAYVQPSRTNPNVARVIRSDERRRAGQELSRHRGSVFLKLDFRFLPHSFPPDASIASHLPKGVHVAVEAIVHFFKRPPPALLEEQKHVGHSGDAEGAEDYVYPPLDILECRGRKES</sequence>
<dbReference type="GeneID" id="63774548"/>
<dbReference type="Proteomes" id="UP000193689">
    <property type="component" value="Unassembled WGS sequence"/>
</dbReference>
<proteinExistence type="predicted"/>
<dbReference type="RefSeq" id="XP_040716530.1">
    <property type="nucleotide sequence ID" value="XM_040858336.1"/>
</dbReference>
<organism evidence="1 2">
    <name type="scientific">Pseudomassariella vexata</name>
    <dbReference type="NCBI Taxonomy" id="1141098"/>
    <lineage>
        <taxon>Eukaryota</taxon>
        <taxon>Fungi</taxon>
        <taxon>Dikarya</taxon>
        <taxon>Ascomycota</taxon>
        <taxon>Pezizomycotina</taxon>
        <taxon>Sordariomycetes</taxon>
        <taxon>Xylariomycetidae</taxon>
        <taxon>Amphisphaeriales</taxon>
        <taxon>Pseudomassariaceae</taxon>
        <taxon>Pseudomassariella</taxon>
    </lineage>
</organism>